<evidence type="ECO:0000313" key="3">
    <source>
        <dbReference type="EMBL" id="MTD14639.1"/>
    </source>
</evidence>
<organism evidence="3 4">
    <name type="scientific">Nakamurella alba</name>
    <dbReference type="NCBI Taxonomy" id="2665158"/>
    <lineage>
        <taxon>Bacteria</taxon>
        <taxon>Bacillati</taxon>
        <taxon>Actinomycetota</taxon>
        <taxon>Actinomycetes</taxon>
        <taxon>Nakamurellales</taxon>
        <taxon>Nakamurellaceae</taxon>
        <taxon>Nakamurella</taxon>
    </lineage>
</organism>
<keyword evidence="2" id="KW-1133">Transmembrane helix</keyword>
<feature type="transmembrane region" description="Helical" evidence="2">
    <location>
        <begin position="67"/>
        <end position="90"/>
    </location>
</feature>
<keyword evidence="2" id="KW-0472">Membrane</keyword>
<sequence length="213" mass="21307">MVQHQDEGRSRAGAARGRVSREDDGRAGPSATSPVGPSLPLGFLALAAGSVMLSGLQLQWIPPAQSHTVAVILLAFVPPLQLLSSILAFVSRDPVAGTAMALLAGSWTCIGMATLIIPAGDSNPALGLLLAVGAVLLLLPAVAAVREKPVGTAVMTITALRFGSAAVAHLVQAPAWLTVSGVIGVALAVAALGAAAVLLLADVRPVTSSPART</sequence>
<keyword evidence="2" id="KW-0812">Transmembrane</keyword>
<evidence type="ECO:0000256" key="1">
    <source>
        <dbReference type="SAM" id="MobiDB-lite"/>
    </source>
</evidence>
<gene>
    <name evidence="3" type="ORF">GIS00_11865</name>
</gene>
<name>A0A7K1FMU0_9ACTN</name>
<evidence type="ECO:0000256" key="2">
    <source>
        <dbReference type="SAM" id="Phobius"/>
    </source>
</evidence>
<feature type="transmembrane region" description="Helical" evidence="2">
    <location>
        <begin position="97"/>
        <end position="119"/>
    </location>
</feature>
<feature type="region of interest" description="Disordered" evidence="1">
    <location>
        <begin position="1"/>
        <end position="34"/>
    </location>
</feature>
<feature type="transmembrane region" description="Helical" evidence="2">
    <location>
        <begin position="125"/>
        <end position="145"/>
    </location>
</feature>
<keyword evidence="4" id="KW-1185">Reference proteome</keyword>
<proteinExistence type="predicted"/>
<comment type="caution">
    <text evidence="3">The sequence shown here is derived from an EMBL/GenBank/DDBJ whole genome shotgun (WGS) entry which is preliminary data.</text>
</comment>
<feature type="compositionally biased region" description="Basic and acidic residues" evidence="1">
    <location>
        <begin position="1"/>
        <end position="10"/>
    </location>
</feature>
<dbReference type="EMBL" id="WLYK01000004">
    <property type="protein sequence ID" value="MTD14639.1"/>
    <property type="molecule type" value="Genomic_DNA"/>
</dbReference>
<feature type="transmembrane region" description="Helical" evidence="2">
    <location>
        <begin position="177"/>
        <end position="201"/>
    </location>
</feature>
<dbReference type="Proteomes" id="UP000460221">
    <property type="component" value="Unassembled WGS sequence"/>
</dbReference>
<protein>
    <submittedName>
        <fullName evidence="3">Uncharacterized protein</fullName>
    </submittedName>
</protein>
<feature type="transmembrane region" description="Helical" evidence="2">
    <location>
        <begin position="41"/>
        <end position="61"/>
    </location>
</feature>
<dbReference type="AlphaFoldDB" id="A0A7K1FMU0"/>
<accession>A0A7K1FMU0</accession>
<evidence type="ECO:0000313" key="4">
    <source>
        <dbReference type="Proteomes" id="UP000460221"/>
    </source>
</evidence>
<reference evidence="3 4" key="1">
    <citation type="submission" date="2019-11" db="EMBL/GenBank/DDBJ databases">
        <authorList>
            <person name="Jiang L.-Q."/>
        </authorList>
    </citation>
    <scope>NUCLEOTIDE SEQUENCE [LARGE SCALE GENOMIC DNA]</scope>
    <source>
        <strain evidence="3 4">YIM 132087</strain>
    </source>
</reference>